<evidence type="ECO:0000313" key="2">
    <source>
        <dbReference type="Proteomes" id="UP000028487"/>
    </source>
</evidence>
<protein>
    <recommendedName>
        <fullName evidence="3">Prephenate decarboxylase</fullName>
    </recommendedName>
</protein>
<sequence length="211" mass="23514">MIFNTDHFWIRHPPEIASIATLGPEGTSSQSAAKYLTHLIGAPLDILLFDTFELASEHVEKNESCIFLVANAYQRVDNFYMNKNTLLLGSFFYSPPDYYLGRKTSLALEKKIAEQQTIKIATHHAPLSRLKSLIESAEDKIFGISDAHLEIEITNSTSNGAKLVVNGDVDCCLANADAIKHYGLTAISHPLHIEMTWVVFSNSQIHKRKVA</sequence>
<evidence type="ECO:0008006" key="3">
    <source>
        <dbReference type="Google" id="ProtNLM"/>
    </source>
</evidence>
<comment type="caution">
    <text evidence="1">The sequence shown here is derived from an EMBL/GenBank/DDBJ whole genome shotgun (WGS) entry which is preliminary data.</text>
</comment>
<accession>A0A077NRV3</accession>
<gene>
    <name evidence="1" type="ORF">XBFM1_2220003</name>
</gene>
<reference evidence="1" key="1">
    <citation type="submission" date="2013-07" db="EMBL/GenBank/DDBJ databases">
        <title>Sub-species coevolution in mutualistic symbiosis.</title>
        <authorList>
            <person name="Murfin K."/>
            <person name="Klassen J."/>
            <person name="Lee M."/>
            <person name="Forst S."/>
            <person name="Stock P."/>
            <person name="Goodrich-Blair H."/>
        </authorList>
    </citation>
    <scope>NUCLEOTIDE SEQUENCE [LARGE SCALE GENOMIC DNA]</scope>
    <source>
        <strain evidence="1">Feltiae Moldova</strain>
    </source>
</reference>
<dbReference type="AlphaFoldDB" id="A0A077NRV3"/>
<dbReference type="EMBL" id="CBSV010000138">
    <property type="protein sequence ID" value="CDH01575.1"/>
    <property type="molecule type" value="Genomic_DNA"/>
</dbReference>
<dbReference type="SUPFAM" id="SSF53850">
    <property type="entry name" value="Periplasmic binding protein-like II"/>
    <property type="match status" value="1"/>
</dbReference>
<organism evidence="1 2">
    <name type="scientific">Xenorhabdus bovienii str. feltiae Moldova</name>
    <dbReference type="NCBI Taxonomy" id="1398200"/>
    <lineage>
        <taxon>Bacteria</taxon>
        <taxon>Pseudomonadati</taxon>
        <taxon>Pseudomonadota</taxon>
        <taxon>Gammaproteobacteria</taxon>
        <taxon>Enterobacterales</taxon>
        <taxon>Morganellaceae</taxon>
        <taxon>Xenorhabdus</taxon>
    </lineage>
</organism>
<dbReference type="HOGENOM" id="CLU_109848_1_0_6"/>
<dbReference type="Proteomes" id="UP000028487">
    <property type="component" value="Unassembled WGS sequence"/>
</dbReference>
<name>A0A077NRV3_XENBV</name>
<dbReference type="RefSeq" id="WP_080718351.1">
    <property type="nucleotide sequence ID" value="NZ_CAWLWD010000188.1"/>
</dbReference>
<evidence type="ECO:0000313" key="1">
    <source>
        <dbReference type="EMBL" id="CDH01575.1"/>
    </source>
</evidence>
<proteinExistence type="predicted"/>